<sequence>MMKSNTKLLTLIEIKTDLFRKLKVLKFIRSTFTILSR</sequence>
<protein>
    <submittedName>
        <fullName evidence="1">Uncharacterized protein</fullName>
    </submittedName>
</protein>
<evidence type="ECO:0000313" key="1">
    <source>
        <dbReference type="EMBL" id="SUJ02874.1"/>
    </source>
</evidence>
<reference evidence="1 2" key="1">
    <citation type="submission" date="2018-06" db="EMBL/GenBank/DDBJ databases">
        <authorList>
            <consortium name="Pathogen Informatics"/>
            <person name="Doyle S."/>
        </authorList>
    </citation>
    <scope>NUCLEOTIDE SEQUENCE [LARGE SCALE GENOMIC DNA]</scope>
    <source>
        <strain evidence="2">ATCC 11859 / DSM 33 / NCIB 8841 / NCTC 4822</strain>
    </source>
</reference>
<name>A0A380BKP0_SPOPA</name>
<dbReference type="AlphaFoldDB" id="A0A380BKP0"/>
<proteinExistence type="predicted"/>
<evidence type="ECO:0000313" key="2">
    <source>
        <dbReference type="Proteomes" id="UP000254519"/>
    </source>
</evidence>
<gene>
    <name evidence="1" type="ORF">NCTC4822_01312</name>
</gene>
<organism evidence="1 2">
    <name type="scientific">Sporosarcina pasteurii</name>
    <name type="common">Bacillus pasteurii</name>
    <dbReference type="NCBI Taxonomy" id="1474"/>
    <lineage>
        <taxon>Bacteria</taxon>
        <taxon>Bacillati</taxon>
        <taxon>Bacillota</taxon>
        <taxon>Bacilli</taxon>
        <taxon>Bacillales</taxon>
        <taxon>Caryophanaceae</taxon>
        <taxon>Sporosarcina</taxon>
    </lineage>
</organism>
<dbReference type="EMBL" id="UGYZ01000002">
    <property type="protein sequence ID" value="SUJ02874.1"/>
    <property type="molecule type" value="Genomic_DNA"/>
</dbReference>
<accession>A0A380BKP0</accession>
<keyword evidence="2" id="KW-1185">Reference proteome</keyword>
<dbReference type="Proteomes" id="UP000254519">
    <property type="component" value="Unassembled WGS sequence"/>
</dbReference>